<dbReference type="Proteomes" id="UP000663851">
    <property type="component" value="Unassembled WGS sequence"/>
</dbReference>
<dbReference type="EMBL" id="CAJOBO010001191">
    <property type="protein sequence ID" value="CAF4349544.1"/>
    <property type="molecule type" value="Genomic_DNA"/>
</dbReference>
<comment type="caution">
    <text evidence="1">The sequence shown here is derived from an EMBL/GenBank/DDBJ whole genome shotgun (WGS) entry which is preliminary data.</text>
</comment>
<evidence type="ECO:0000313" key="3">
    <source>
        <dbReference type="Proteomes" id="UP000663851"/>
    </source>
</evidence>
<evidence type="ECO:0000313" key="1">
    <source>
        <dbReference type="EMBL" id="CAF4349544.1"/>
    </source>
</evidence>
<protein>
    <submittedName>
        <fullName evidence="1">Uncharacterized protein</fullName>
    </submittedName>
</protein>
<accession>A0A820KW77</accession>
<dbReference type="EMBL" id="CAJOBR010000378">
    <property type="protein sequence ID" value="CAF4502108.1"/>
    <property type="molecule type" value="Genomic_DNA"/>
</dbReference>
<sequence length="83" mass="9613">MRERCEDLDELKCQVATFFESQSASVYKREIEQLSTRSTKGKYSCKEEFEHLVSAYNCNSSILPQLIRVVSLVKLCVTRCKDL</sequence>
<dbReference type="Proteomes" id="UP000663848">
    <property type="component" value="Unassembled WGS sequence"/>
</dbReference>
<reference evidence="1" key="1">
    <citation type="submission" date="2021-02" db="EMBL/GenBank/DDBJ databases">
        <authorList>
            <person name="Nowell W R."/>
        </authorList>
    </citation>
    <scope>NUCLEOTIDE SEQUENCE</scope>
</reference>
<evidence type="ECO:0000313" key="2">
    <source>
        <dbReference type="EMBL" id="CAF4502108.1"/>
    </source>
</evidence>
<organism evidence="1 3">
    <name type="scientific">Rotaria socialis</name>
    <dbReference type="NCBI Taxonomy" id="392032"/>
    <lineage>
        <taxon>Eukaryota</taxon>
        <taxon>Metazoa</taxon>
        <taxon>Spiralia</taxon>
        <taxon>Gnathifera</taxon>
        <taxon>Rotifera</taxon>
        <taxon>Eurotatoria</taxon>
        <taxon>Bdelloidea</taxon>
        <taxon>Philodinida</taxon>
        <taxon>Philodinidae</taxon>
        <taxon>Rotaria</taxon>
    </lineage>
</organism>
<proteinExistence type="predicted"/>
<name>A0A820KW77_9BILA</name>
<dbReference type="AlphaFoldDB" id="A0A820KW77"/>
<gene>
    <name evidence="1" type="ORF">HFQ381_LOCUS16653</name>
    <name evidence="2" type="ORF">QYT958_LOCUS4771</name>
</gene>